<protein>
    <submittedName>
        <fullName evidence="2">FCD domain-containing protein</fullName>
    </submittedName>
</protein>
<comment type="caution">
    <text evidence="2">The sequence shown here is derived from an EMBL/GenBank/DDBJ whole genome shotgun (WGS) entry which is preliminary data.</text>
</comment>
<accession>A0ABS6UYC8</accession>
<reference evidence="2 3" key="1">
    <citation type="submission" date="2020-11" db="EMBL/GenBank/DDBJ databases">
        <title>Pseudonocardia abyssalis sp. nov. and Pseudonocardia oceani sp. nov., description and phylogenomic analysis of two novel actinomycetes isolated from the deep Southern Ocean.</title>
        <authorList>
            <person name="Parra J."/>
        </authorList>
    </citation>
    <scope>NUCLEOTIDE SEQUENCE [LARGE SCALE GENOMIC DNA]</scope>
    <source>
        <strain evidence="2 3">KRD-168</strain>
    </source>
</reference>
<dbReference type="Proteomes" id="UP000694287">
    <property type="component" value="Unassembled WGS sequence"/>
</dbReference>
<dbReference type="EMBL" id="JADQDK010000001">
    <property type="protein sequence ID" value="MBW0137217.1"/>
    <property type="molecule type" value="Genomic_DNA"/>
</dbReference>
<evidence type="ECO:0000313" key="2">
    <source>
        <dbReference type="EMBL" id="MBW0137217.1"/>
    </source>
</evidence>
<sequence length="60" mass="6891">MGQPQAPGVTPERRRRYHCEHTAVVDALRDRDPDGAHGAMRRHLQNVAHHLPADNLLRRH</sequence>
<dbReference type="Pfam" id="PF07729">
    <property type="entry name" value="FCD"/>
    <property type="match status" value="1"/>
</dbReference>
<organism evidence="2 3">
    <name type="scientific">Pseudonocardia abyssalis</name>
    <dbReference type="NCBI Taxonomy" id="2792008"/>
    <lineage>
        <taxon>Bacteria</taxon>
        <taxon>Bacillati</taxon>
        <taxon>Actinomycetota</taxon>
        <taxon>Actinomycetes</taxon>
        <taxon>Pseudonocardiales</taxon>
        <taxon>Pseudonocardiaceae</taxon>
        <taxon>Pseudonocardia</taxon>
    </lineage>
</organism>
<evidence type="ECO:0000259" key="1">
    <source>
        <dbReference type="Pfam" id="PF07729"/>
    </source>
</evidence>
<feature type="domain" description="GntR C-terminal" evidence="1">
    <location>
        <begin position="10"/>
        <end position="46"/>
    </location>
</feature>
<keyword evidence="3" id="KW-1185">Reference proteome</keyword>
<dbReference type="InterPro" id="IPR011711">
    <property type="entry name" value="GntR_C"/>
</dbReference>
<evidence type="ECO:0000313" key="3">
    <source>
        <dbReference type="Proteomes" id="UP000694287"/>
    </source>
</evidence>
<dbReference type="RefSeq" id="WP_218601784.1">
    <property type="nucleotide sequence ID" value="NZ_JADQDJ010000034.1"/>
</dbReference>
<proteinExistence type="predicted"/>
<name>A0ABS6UYC8_9PSEU</name>
<gene>
    <name evidence="2" type="ORF">I4I81_23565</name>
</gene>